<keyword evidence="5" id="KW-1185">Reference proteome</keyword>
<gene>
    <name evidence="4" type="ORF">PBAT_23815</name>
</gene>
<accession>A0A168J9N0</accession>
<feature type="domain" description="Adenylyltransferase AadA C-terminal" evidence="3">
    <location>
        <begin position="175"/>
        <end position="245"/>
    </location>
</feature>
<protein>
    <submittedName>
        <fullName evidence="4">Uncharacterized protein</fullName>
    </submittedName>
</protein>
<dbReference type="OrthoDB" id="1933376at2"/>
<reference evidence="4 5" key="1">
    <citation type="submission" date="2016-03" db="EMBL/GenBank/DDBJ databases">
        <title>Draft genome sequence of Paenibacillus antarcticus CECT 5836.</title>
        <authorList>
            <person name="Shin S.-K."/>
            <person name="Yi H."/>
        </authorList>
    </citation>
    <scope>NUCLEOTIDE SEQUENCE [LARGE SCALE GENOMIC DNA]</scope>
    <source>
        <strain evidence="4 5">CECT 5836</strain>
    </source>
</reference>
<comment type="caution">
    <text evidence="4">The sequence shown here is derived from an EMBL/GenBank/DDBJ whole genome shotgun (WGS) entry which is preliminary data.</text>
</comment>
<dbReference type="Pfam" id="PF13427">
    <property type="entry name" value="AadA_C"/>
    <property type="match status" value="1"/>
</dbReference>
<dbReference type="AlphaFoldDB" id="A0A168J9N0"/>
<dbReference type="SUPFAM" id="SSF81301">
    <property type="entry name" value="Nucleotidyltransferase"/>
    <property type="match status" value="1"/>
</dbReference>
<dbReference type="Proteomes" id="UP000077355">
    <property type="component" value="Unassembled WGS sequence"/>
</dbReference>
<keyword evidence="1" id="KW-0808">Transferase</keyword>
<organism evidence="4 5">
    <name type="scientific">Paenibacillus antarcticus</name>
    <dbReference type="NCBI Taxonomy" id="253703"/>
    <lineage>
        <taxon>Bacteria</taxon>
        <taxon>Bacillati</taxon>
        <taxon>Bacillota</taxon>
        <taxon>Bacilli</taxon>
        <taxon>Bacillales</taxon>
        <taxon>Paenibacillaceae</taxon>
        <taxon>Paenibacillus</taxon>
    </lineage>
</organism>
<evidence type="ECO:0000313" key="5">
    <source>
        <dbReference type="Proteomes" id="UP000077355"/>
    </source>
</evidence>
<evidence type="ECO:0000313" key="4">
    <source>
        <dbReference type="EMBL" id="OAB40334.1"/>
    </source>
</evidence>
<feature type="domain" description="Polymerase nucleotidyl transferase" evidence="2">
    <location>
        <begin position="22"/>
        <end position="71"/>
    </location>
</feature>
<dbReference type="InterPro" id="IPR002934">
    <property type="entry name" value="Polymerase_NTP_transf_dom"/>
</dbReference>
<evidence type="ECO:0000256" key="1">
    <source>
        <dbReference type="ARBA" id="ARBA00022679"/>
    </source>
</evidence>
<evidence type="ECO:0000259" key="3">
    <source>
        <dbReference type="Pfam" id="PF13427"/>
    </source>
</evidence>
<proteinExistence type="predicted"/>
<dbReference type="InterPro" id="IPR043519">
    <property type="entry name" value="NT_sf"/>
</dbReference>
<dbReference type="CDD" id="cd05403">
    <property type="entry name" value="NT_KNTase_like"/>
    <property type="match status" value="1"/>
</dbReference>
<evidence type="ECO:0000259" key="2">
    <source>
        <dbReference type="Pfam" id="PF01909"/>
    </source>
</evidence>
<dbReference type="Gene3D" id="3.30.460.10">
    <property type="entry name" value="Beta Polymerase, domain 2"/>
    <property type="match status" value="1"/>
</dbReference>
<dbReference type="GO" id="GO:0016779">
    <property type="term" value="F:nucleotidyltransferase activity"/>
    <property type="evidence" value="ECO:0007669"/>
    <property type="project" value="InterPro"/>
</dbReference>
<dbReference type="InterPro" id="IPR025184">
    <property type="entry name" value="AadA_C"/>
</dbReference>
<dbReference type="Pfam" id="PF01909">
    <property type="entry name" value="NTP_transf_2"/>
    <property type="match status" value="1"/>
</dbReference>
<name>A0A168J9N0_9BACL</name>
<sequence>MLPQIVERTMNKLCNSLGMNNLNIVSVYIYGSIALGDYIEGSSDIDFIAILRDPPNRSDIQMISEAHKDVENEFPQADIMGAYLLVNDLGKPESEISSLVTYYNKQVHTNGYGADINPITWWILKNHGFKIYGSEQSLNYVVEIKPLVGYVIENLNTYWVSMIDRLEKQLTSIHLEDQESIGKQLDQAVEWCTLGMLRQLYTIKEHNIKSKVEAGYYGITIMPQQWHGLIYEAINIKRLLPDRYYYSNEQRLTDLVALLHYIHQEANRVFDESVDY</sequence>
<dbReference type="EMBL" id="LVJI01000054">
    <property type="protein sequence ID" value="OAB40334.1"/>
    <property type="molecule type" value="Genomic_DNA"/>
</dbReference>